<dbReference type="RefSeq" id="WP_051642185.1">
    <property type="nucleotide sequence ID" value="NZ_JAGSGC010000019.1"/>
</dbReference>
<dbReference type="EMBL" id="JMIB01000037">
    <property type="protein sequence ID" value="KDM90204.1"/>
    <property type="molecule type" value="Genomic_DNA"/>
</dbReference>
<dbReference type="InterPro" id="IPR036390">
    <property type="entry name" value="WH_DNA-bd_sf"/>
</dbReference>
<evidence type="ECO:0000313" key="7">
    <source>
        <dbReference type="Proteomes" id="UP000027192"/>
    </source>
</evidence>
<dbReference type="Pfam" id="PF00126">
    <property type="entry name" value="HTH_1"/>
    <property type="match status" value="1"/>
</dbReference>
<dbReference type="InterPro" id="IPR000847">
    <property type="entry name" value="LysR_HTH_N"/>
</dbReference>
<keyword evidence="4" id="KW-0804">Transcription</keyword>
<dbReference type="STRING" id="1654360.EA58_18705"/>
<evidence type="ECO:0000259" key="5">
    <source>
        <dbReference type="PROSITE" id="PS50931"/>
    </source>
</evidence>
<dbReference type="PANTHER" id="PTHR30126:SF94">
    <property type="entry name" value="LYSR FAMILY TRANSCRIPTIONAL REGULATOR"/>
    <property type="match status" value="1"/>
</dbReference>
<feature type="domain" description="HTH lysR-type" evidence="5">
    <location>
        <begin position="1"/>
        <end position="60"/>
    </location>
</feature>
<gene>
    <name evidence="6" type="ORF">EA58_18705</name>
</gene>
<dbReference type="SUPFAM" id="SSF53850">
    <property type="entry name" value="Periplasmic binding protein-like II"/>
    <property type="match status" value="1"/>
</dbReference>
<dbReference type="Proteomes" id="UP000027192">
    <property type="component" value="Unassembled WGS sequence"/>
</dbReference>
<reference evidence="6 7" key="1">
    <citation type="submission" date="2014-04" db="EMBL/GenBank/DDBJ databases">
        <title>Draft genome sequence of Photobacterium halotolerans S2753: a solonamide, ngercheumicin and holomycin producer.</title>
        <authorList>
            <person name="Machado H.R."/>
            <person name="Gram L."/>
        </authorList>
    </citation>
    <scope>NUCLEOTIDE SEQUENCE [LARGE SCALE GENOMIC DNA]</scope>
    <source>
        <strain evidence="6 7">S2753</strain>
    </source>
</reference>
<dbReference type="GO" id="GO:0000976">
    <property type="term" value="F:transcription cis-regulatory region binding"/>
    <property type="evidence" value="ECO:0007669"/>
    <property type="project" value="TreeGrafter"/>
</dbReference>
<dbReference type="PANTHER" id="PTHR30126">
    <property type="entry name" value="HTH-TYPE TRANSCRIPTIONAL REGULATOR"/>
    <property type="match status" value="1"/>
</dbReference>
<keyword evidence="7" id="KW-1185">Reference proteome</keyword>
<proteinExistence type="inferred from homology"/>
<evidence type="ECO:0000256" key="2">
    <source>
        <dbReference type="ARBA" id="ARBA00023015"/>
    </source>
</evidence>
<dbReference type="GO" id="GO:0003700">
    <property type="term" value="F:DNA-binding transcription factor activity"/>
    <property type="evidence" value="ECO:0007669"/>
    <property type="project" value="InterPro"/>
</dbReference>
<dbReference type="InterPro" id="IPR036388">
    <property type="entry name" value="WH-like_DNA-bd_sf"/>
</dbReference>
<dbReference type="CDD" id="cd08420">
    <property type="entry name" value="PBP2_CysL_like"/>
    <property type="match status" value="1"/>
</dbReference>
<keyword evidence="2" id="KW-0805">Transcription regulation</keyword>
<dbReference type="Gene3D" id="3.40.190.290">
    <property type="match status" value="1"/>
</dbReference>
<evidence type="ECO:0000256" key="4">
    <source>
        <dbReference type="ARBA" id="ARBA00023163"/>
    </source>
</evidence>
<accession>A0A066RIS9</accession>
<evidence type="ECO:0000256" key="3">
    <source>
        <dbReference type="ARBA" id="ARBA00023125"/>
    </source>
</evidence>
<evidence type="ECO:0000256" key="1">
    <source>
        <dbReference type="ARBA" id="ARBA00009437"/>
    </source>
</evidence>
<dbReference type="SUPFAM" id="SSF46785">
    <property type="entry name" value="Winged helix' DNA-binding domain"/>
    <property type="match status" value="1"/>
</dbReference>
<dbReference type="OrthoDB" id="9808620at2"/>
<dbReference type="FunFam" id="1.10.10.10:FF:000001">
    <property type="entry name" value="LysR family transcriptional regulator"/>
    <property type="match status" value="1"/>
</dbReference>
<name>A0A066RIS9_9GAMM</name>
<dbReference type="PROSITE" id="PS50931">
    <property type="entry name" value="HTH_LYSR"/>
    <property type="match status" value="1"/>
</dbReference>
<dbReference type="AlphaFoldDB" id="A0A066RIS9"/>
<protein>
    <submittedName>
        <fullName evidence="6">XRE family transcriptional regulator</fullName>
    </submittedName>
</protein>
<dbReference type="Gene3D" id="1.10.10.10">
    <property type="entry name" value="Winged helix-like DNA-binding domain superfamily/Winged helix DNA-binding domain"/>
    <property type="match status" value="1"/>
</dbReference>
<comment type="caution">
    <text evidence="6">The sequence shown here is derived from an EMBL/GenBank/DDBJ whole genome shotgun (WGS) entry which is preliminary data.</text>
</comment>
<dbReference type="Pfam" id="PF03466">
    <property type="entry name" value="LysR_substrate"/>
    <property type="match status" value="1"/>
</dbReference>
<comment type="similarity">
    <text evidence="1">Belongs to the LysR transcriptional regulatory family.</text>
</comment>
<evidence type="ECO:0000313" key="6">
    <source>
        <dbReference type="EMBL" id="KDM90204.1"/>
    </source>
</evidence>
<dbReference type="InterPro" id="IPR005119">
    <property type="entry name" value="LysR_subst-bd"/>
</dbReference>
<dbReference type="PRINTS" id="PR00039">
    <property type="entry name" value="HTHLYSR"/>
</dbReference>
<organism evidence="6 7">
    <name type="scientific">Photobacterium galatheae</name>
    <dbReference type="NCBI Taxonomy" id="1654360"/>
    <lineage>
        <taxon>Bacteria</taxon>
        <taxon>Pseudomonadati</taxon>
        <taxon>Pseudomonadota</taxon>
        <taxon>Gammaproteobacteria</taxon>
        <taxon>Vibrionales</taxon>
        <taxon>Vibrionaceae</taxon>
        <taxon>Photobacterium</taxon>
    </lineage>
</organism>
<sequence>MNIALKQLRVFVAVAQEKTITAAAERLYLTKPAVSMALAELEKQLGQSLFDRYHNRLTLNYHGKRLLPLADELLHRTHSIEQLFEQDGPLTGHLAIGSSDTVGNQLTPFLLRDFRTQTGHQDQSLLIGNTASICQKLRDFELDIGLVEGQVNQPALISQPWLKDEMVIICHPAHPLRQHKTLTFTDLTQTEWVLRESGSGTRDYFLNQIAPEVTDWRLAFELNTTESIINSVAAGLGITCLSRRAVCHAVQENRVAELPFRLPKERQYWLLYHQDKYNSPLLAAFIDFCQRWQPGSDPVIPATESNDLTDLT</sequence>
<keyword evidence="3" id="KW-0238">DNA-binding</keyword>